<name>A0A0F9T8J2_9ZZZZ</name>
<dbReference type="EMBL" id="LAZR01001870">
    <property type="protein sequence ID" value="KKN37788.1"/>
    <property type="molecule type" value="Genomic_DNA"/>
</dbReference>
<organism evidence="3">
    <name type="scientific">marine sediment metagenome</name>
    <dbReference type="NCBI Taxonomy" id="412755"/>
    <lineage>
        <taxon>unclassified sequences</taxon>
        <taxon>metagenomes</taxon>
        <taxon>ecological metagenomes</taxon>
    </lineage>
</organism>
<dbReference type="CDD" id="cd00352">
    <property type="entry name" value="Gn_AT_II"/>
    <property type="match status" value="1"/>
</dbReference>
<dbReference type="PROSITE" id="PS51278">
    <property type="entry name" value="GATASE_TYPE_2"/>
    <property type="match status" value="1"/>
</dbReference>
<evidence type="ECO:0000259" key="2">
    <source>
        <dbReference type="PROSITE" id="PS51278"/>
    </source>
</evidence>
<evidence type="ECO:0000256" key="1">
    <source>
        <dbReference type="SAM" id="MobiDB-lite"/>
    </source>
</evidence>
<proteinExistence type="predicted"/>
<protein>
    <recommendedName>
        <fullName evidence="2">Glutamine amidotransferase type-2 domain-containing protein</fullName>
    </recommendedName>
</protein>
<comment type="caution">
    <text evidence="3">The sequence shown here is derived from an EMBL/GenBank/DDBJ whole genome shotgun (WGS) entry which is preliminary data.</text>
</comment>
<feature type="region of interest" description="Disordered" evidence="1">
    <location>
        <begin position="384"/>
        <end position="416"/>
    </location>
</feature>
<evidence type="ECO:0000313" key="3">
    <source>
        <dbReference type="EMBL" id="KKN37788.1"/>
    </source>
</evidence>
<gene>
    <name evidence="3" type="ORF">LCGC14_0759890</name>
</gene>
<dbReference type="Gene3D" id="3.60.20.10">
    <property type="entry name" value="Glutamine Phosphoribosylpyrophosphate, subunit 1, domain 1"/>
    <property type="match status" value="1"/>
</dbReference>
<dbReference type="SUPFAM" id="SSF56235">
    <property type="entry name" value="N-terminal nucleophile aminohydrolases (Ntn hydrolases)"/>
    <property type="match status" value="1"/>
</dbReference>
<dbReference type="AlphaFoldDB" id="A0A0F9T8J2"/>
<reference evidence="3" key="1">
    <citation type="journal article" date="2015" name="Nature">
        <title>Complex archaea that bridge the gap between prokaryotes and eukaryotes.</title>
        <authorList>
            <person name="Spang A."/>
            <person name="Saw J.H."/>
            <person name="Jorgensen S.L."/>
            <person name="Zaremba-Niedzwiedzka K."/>
            <person name="Martijn J."/>
            <person name="Lind A.E."/>
            <person name="van Eijk R."/>
            <person name="Schleper C."/>
            <person name="Guy L."/>
            <person name="Ettema T.J."/>
        </authorList>
    </citation>
    <scope>NUCLEOTIDE SEQUENCE</scope>
</reference>
<dbReference type="InterPro" id="IPR029055">
    <property type="entry name" value="Ntn_hydrolases_N"/>
</dbReference>
<accession>A0A0F9T8J2</accession>
<sequence length="607" mass="68587">MCGIVVALAFGKLSEKDEIVRQGVMQYFTTELLIATEERGKDATGAAILFDDGKYMGLKRGQRATDYLSMFGESKEWYGSLLKVWREHKAPSRIFLGHCRAATAGDKEDNENNHPIKIGNLIGIHNGVIRNPDEIFKKLGCKRDGKVDSEAIFRLFDHYTNCGKEPFTMNMIQNIVNRLDGQFAISLFNADNPYQVPIFRDSRPVEFVLLKEYGILLIISEEKFWNKIHFRYVRWPRYYPELCGSDLPTFLNKKLVEKKSLPDDSAMIFDLTQQVTEDTTIDDLGEWSKIERSSKIWIATTATTYSTGKNYGKPYSYNKPDEKKEEPTRRVFDKITKKYVVKIGDTEIQDDESAAISVDTDEVKTVKNTTTGSTTTAMIIANKKSDTDDGDKDTIEQKDSDSSVDIDDKTTYTENKGSDDEVIDIDEKDIKVTEVNMKQYPKEIIEAATNAYTDMPIDKKGYGNMEDLISAIDIQNEKKAEQLGIVMVANRAFNINWKDGFMAGYETAMKKSEGPSSADDEKSKRRESHIAGLKSMVLALAKFYDVTSSISNGKGQNLSARARLFNAVSGSDISVNMDKIAEVFNTREQEMIKEVKEVIKKAKETKS</sequence>
<feature type="domain" description="Glutamine amidotransferase type-2" evidence="2">
    <location>
        <begin position="2"/>
        <end position="272"/>
    </location>
</feature>
<dbReference type="Pfam" id="PF13522">
    <property type="entry name" value="GATase_6"/>
    <property type="match status" value="1"/>
</dbReference>
<dbReference type="InterPro" id="IPR017932">
    <property type="entry name" value="GATase_2_dom"/>
</dbReference>